<feature type="compositionally biased region" description="Gly residues" evidence="2">
    <location>
        <begin position="37"/>
        <end position="55"/>
    </location>
</feature>
<evidence type="ECO:0000256" key="1">
    <source>
        <dbReference type="ARBA" id="ARBA00005474"/>
    </source>
</evidence>
<evidence type="ECO:0000256" key="2">
    <source>
        <dbReference type="SAM" id="MobiDB-lite"/>
    </source>
</evidence>
<accession>A0A843X9A9</accession>
<gene>
    <name evidence="4" type="ORF">Taro_048888</name>
</gene>
<feature type="domain" description="LOB" evidence="3">
    <location>
        <begin position="70"/>
        <end position="171"/>
    </location>
</feature>
<comment type="caution">
    <text evidence="4">The sequence shown here is derived from an EMBL/GenBank/DDBJ whole genome shotgun (WGS) entry which is preliminary data.</text>
</comment>
<evidence type="ECO:0000313" key="5">
    <source>
        <dbReference type="Proteomes" id="UP000652761"/>
    </source>
</evidence>
<dbReference type="InterPro" id="IPR004883">
    <property type="entry name" value="LOB"/>
</dbReference>
<evidence type="ECO:0000259" key="3">
    <source>
        <dbReference type="PROSITE" id="PS50891"/>
    </source>
</evidence>
<dbReference type="PROSITE" id="PS50891">
    <property type="entry name" value="LOB"/>
    <property type="match status" value="1"/>
</dbReference>
<feature type="compositionally biased region" description="Low complexity" evidence="2">
    <location>
        <begin position="8"/>
        <end position="21"/>
    </location>
</feature>
<sequence>MSNSNNTHAKSVASSATSASSNHHHPSNTRRSSASGAGPGGGGGGKSSSGGGGASSGSTVTTTTTTTPTPACAACKYQRRKCNPDCTLAPYFPADHQRQFLNAHRLFGVSNIIKTLRGLDPSQRAAAMGSIIFQSDARARDPIGGCYRIILELQRQIDRDSAELDLVLRQLAICRAQAQQQQQPPLAAPALPAELNVASTINLIDQADNPSTDHGVVDIPTLQQEQQERERQEQQQQEQQYLYYYFGGGDDGGDEQPHGNNDNASEIAIKDVHGAGVEPPPDSPMLGQQYHRQHYVDDDDVVKPAPVEALFDVVRHHQAFLVAGEEDDSSKVDTSPDLDYRFDRFPASLSVHAYPG</sequence>
<dbReference type="PANTHER" id="PTHR31301:SF186">
    <property type="entry name" value="OS09G0364100 PROTEIN"/>
    <property type="match status" value="1"/>
</dbReference>
<keyword evidence="5" id="KW-1185">Reference proteome</keyword>
<name>A0A843X9A9_COLES</name>
<reference evidence="4" key="1">
    <citation type="submission" date="2017-07" db="EMBL/GenBank/DDBJ databases">
        <title>Taro Niue Genome Assembly and Annotation.</title>
        <authorList>
            <person name="Atibalentja N."/>
            <person name="Keating K."/>
            <person name="Fields C.J."/>
        </authorList>
    </citation>
    <scope>NUCLEOTIDE SEQUENCE</scope>
    <source>
        <strain evidence="4">Niue_2</strain>
        <tissue evidence="4">Leaf</tissue>
    </source>
</reference>
<feature type="region of interest" description="Disordered" evidence="2">
    <location>
        <begin position="1"/>
        <end position="67"/>
    </location>
</feature>
<dbReference type="Pfam" id="PF03195">
    <property type="entry name" value="LOB"/>
    <property type="match status" value="1"/>
</dbReference>
<dbReference type="OrthoDB" id="1893065at2759"/>
<feature type="compositionally biased region" description="Low complexity" evidence="2">
    <location>
        <begin position="56"/>
        <end position="67"/>
    </location>
</feature>
<evidence type="ECO:0000313" key="4">
    <source>
        <dbReference type="EMBL" id="MQM15934.1"/>
    </source>
</evidence>
<organism evidence="4 5">
    <name type="scientific">Colocasia esculenta</name>
    <name type="common">Wild taro</name>
    <name type="synonym">Arum esculentum</name>
    <dbReference type="NCBI Taxonomy" id="4460"/>
    <lineage>
        <taxon>Eukaryota</taxon>
        <taxon>Viridiplantae</taxon>
        <taxon>Streptophyta</taxon>
        <taxon>Embryophyta</taxon>
        <taxon>Tracheophyta</taxon>
        <taxon>Spermatophyta</taxon>
        <taxon>Magnoliopsida</taxon>
        <taxon>Liliopsida</taxon>
        <taxon>Araceae</taxon>
        <taxon>Aroideae</taxon>
        <taxon>Colocasieae</taxon>
        <taxon>Colocasia</taxon>
    </lineage>
</organism>
<dbReference type="PANTHER" id="PTHR31301">
    <property type="entry name" value="LOB DOMAIN-CONTAINING PROTEIN 4-RELATED"/>
    <property type="match status" value="1"/>
</dbReference>
<comment type="similarity">
    <text evidence="1">Belongs to the LOB domain-containing protein family.</text>
</comment>
<proteinExistence type="inferred from homology"/>
<dbReference type="Proteomes" id="UP000652761">
    <property type="component" value="Unassembled WGS sequence"/>
</dbReference>
<dbReference type="EMBL" id="NMUH01006753">
    <property type="protein sequence ID" value="MQM15934.1"/>
    <property type="molecule type" value="Genomic_DNA"/>
</dbReference>
<protein>
    <recommendedName>
        <fullName evidence="3">LOB domain-containing protein</fullName>
    </recommendedName>
</protein>
<dbReference type="AlphaFoldDB" id="A0A843X9A9"/>